<feature type="compositionally biased region" description="Basic and acidic residues" evidence="1">
    <location>
        <begin position="198"/>
        <end position="212"/>
    </location>
</feature>
<feature type="compositionally biased region" description="Acidic residues" evidence="1">
    <location>
        <begin position="419"/>
        <end position="432"/>
    </location>
</feature>
<dbReference type="OrthoDB" id="428850at2759"/>
<feature type="compositionally biased region" description="Basic and acidic residues" evidence="1">
    <location>
        <begin position="1935"/>
        <end position="1947"/>
    </location>
</feature>
<feature type="region of interest" description="Disordered" evidence="1">
    <location>
        <begin position="1998"/>
        <end position="2035"/>
    </location>
</feature>
<feature type="region of interest" description="Disordered" evidence="1">
    <location>
        <begin position="419"/>
        <end position="457"/>
    </location>
</feature>
<feature type="compositionally biased region" description="Polar residues" evidence="1">
    <location>
        <begin position="182"/>
        <end position="195"/>
    </location>
</feature>
<feature type="compositionally biased region" description="Low complexity" evidence="1">
    <location>
        <begin position="3527"/>
        <end position="3541"/>
    </location>
</feature>
<feature type="compositionally biased region" description="Basic and acidic residues" evidence="1">
    <location>
        <begin position="263"/>
        <end position="275"/>
    </location>
</feature>
<reference evidence="3 4" key="1">
    <citation type="submission" date="2011-09" db="EMBL/GenBank/DDBJ databases">
        <title>The Genome Sequence of Plasmodium vivax North Korean.</title>
        <authorList>
            <consortium name="The Broad Institute Genome Sequencing Platform"/>
            <consortium name="The Broad Institute Genome Sequencing Center for Infectious Disease"/>
            <person name="Neafsey D."/>
            <person name="Carlton J."/>
            <person name="Barnwell J."/>
            <person name="Collins W."/>
            <person name="Escalante A."/>
            <person name="Mullikin J."/>
            <person name="Saul A."/>
            <person name="Guigo R."/>
            <person name="Camara F."/>
            <person name="Young S.K."/>
            <person name="Zeng Q."/>
            <person name="Gargeya S."/>
            <person name="Fitzgerald M."/>
            <person name="Haas B."/>
            <person name="Abouelleil A."/>
            <person name="Alvarado L."/>
            <person name="Arachchi H.M."/>
            <person name="Berlin A."/>
            <person name="Brown A."/>
            <person name="Chapman S.B."/>
            <person name="Chen Z."/>
            <person name="Dunbar C."/>
            <person name="Freedman E."/>
            <person name="Gearin G."/>
            <person name="Gellesch M."/>
            <person name="Goldberg J."/>
            <person name="Griggs A."/>
            <person name="Gujja S."/>
            <person name="Heiman D."/>
            <person name="Howarth C."/>
            <person name="Larson L."/>
            <person name="Lui A."/>
            <person name="MacDonald P.J.P."/>
            <person name="Montmayeur A."/>
            <person name="Murphy C."/>
            <person name="Neiman D."/>
            <person name="Pearson M."/>
            <person name="Priest M."/>
            <person name="Roberts A."/>
            <person name="Saif S."/>
            <person name="Shea T."/>
            <person name="Shenoy N."/>
            <person name="Sisk P."/>
            <person name="Stolte C."/>
            <person name="Sykes S."/>
            <person name="Wortman J."/>
            <person name="Nusbaum C."/>
            <person name="Birren B."/>
        </authorList>
    </citation>
    <scope>NUCLEOTIDE SEQUENCE [LARGE SCALE GENOMIC DNA]</scope>
    <source>
        <strain evidence="3 4">North Korean</strain>
    </source>
</reference>
<feature type="compositionally biased region" description="Polar residues" evidence="1">
    <location>
        <begin position="217"/>
        <end position="230"/>
    </location>
</feature>
<keyword evidence="2" id="KW-1133">Transmembrane helix</keyword>
<feature type="transmembrane region" description="Helical" evidence="2">
    <location>
        <begin position="2914"/>
        <end position="2936"/>
    </location>
</feature>
<feature type="region of interest" description="Disordered" evidence="1">
    <location>
        <begin position="2285"/>
        <end position="2324"/>
    </location>
</feature>
<feature type="region of interest" description="Disordered" evidence="1">
    <location>
        <begin position="643"/>
        <end position="690"/>
    </location>
</feature>
<feature type="region of interest" description="Disordered" evidence="1">
    <location>
        <begin position="2652"/>
        <end position="2689"/>
    </location>
</feature>
<dbReference type="Proteomes" id="UP000053239">
    <property type="component" value="Unassembled WGS sequence"/>
</dbReference>
<feature type="compositionally biased region" description="Basic and acidic residues" evidence="1">
    <location>
        <begin position="3544"/>
        <end position="3553"/>
    </location>
</feature>
<feature type="compositionally biased region" description="Basic and acidic residues" evidence="1">
    <location>
        <begin position="2000"/>
        <end position="2011"/>
    </location>
</feature>
<keyword evidence="2" id="KW-0812">Transmembrane</keyword>
<proteinExistence type="predicted"/>
<feature type="compositionally biased region" description="Basic and acidic residues" evidence="1">
    <location>
        <begin position="3483"/>
        <end position="3495"/>
    </location>
</feature>
<evidence type="ECO:0000256" key="2">
    <source>
        <dbReference type="SAM" id="Phobius"/>
    </source>
</evidence>
<feature type="compositionally biased region" description="Basic and acidic residues" evidence="1">
    <location>
        <begin position="433"/>
        <end position="443"/>
    </location>
</feature>
<gene>
    <name evidence="3" type="ORF">PVNG_03313</name>
</gene>
<feature type="transmembrane region" description="Helical" evidence="2">
    <location>
        <begin position="615"/>
        <end position="634"/>
    </location>
</feature>
<feature type="compositionally biased region" description="Basic and acidic residues" evidence="1">
    <location>
        <begin position="2024"/>
        <end position="2035"/>
    </location>
</feature>
<feature type="compositionally biased region" description="Basic and acidic residues" evidence="1">
    <location>
        <begin position="1328"/>
        <end position="1337"/>
    </location>
</feature>
<name>A0A0J9TPI6_PLAVI</name>
<organism evidence="3 4">
    <name type="scientific">Plasmodium vivax North Korean</name>
    <dbReference type="NCBI Taxonomy" id="1035514"/>
    <lineage>
        <taxon>Eukaryota</taxon>
        <taxon>Sar</taxon>
        <taxon>Alveolata</taxon>
        <taxon>Apicomplexa</taxon>
        <taxon>Aconoidasida</taxon>
        <taxon>Haemosporida</taxon>
        <taxon>Plasmodiidae</taxon>
        <taxon>Plasmodium</taxon>
        <taxon>Plasmodium (Plasmodium)</taxon>
    </lineage>
</organism>
<dbReference type="EMBL" id="KQ235515">
    <property type="protein sequence ID" value="KMZ97730.1"/>
    <property type="molecule type" value="Genomic_DNA"/>
</dbReference>
<protein>
    <submittedName>
        <fullName evidence="3">Uncharacterized protein</fullName>
    </submittedName>
</protein>
<feature type="region of interest" description="Disordered" evidence="1">
    <location>
        <begin position="3427"/>
        <end position="3580"/>
    </location>
</feature>
<feature type="compositionally biased region" description="Polar residues" evidence="1">
    <location>
        <begin position="2300"/>
        <end position="2324"/>
    </location>
</feature>
<keyword evidence="2" id="KW-0472">Membrane</keyword>
<feature type="compositionally biased region" description="Basic and acidic residues" evidence="1">
    <location>
        <begin position="3502"/>
        <end position="3515"/>
    </location>
</feature>
<feature type="transmembrane region" description="Helical" evidence="2">
    <location>
        <begin position="586"/>
        <end position="603"/>
    </location>
</feature>
<evidence type="ECO:0000256" key="1">
    <source>
        <dbReference type="SAM" id="MobiDB-lite"/>
    </source>
</evidence>
<feature type="compositionally biased region" description="Polar residues" evidence="1">
    <location>
        <begin position="1338"/>
        <end position="1371"/>
    </location>
</feature>
<accession>A0A0J9TPI6</accession>
<feature type="transmembrane region" description="Helical" evidence="2">
    <location>
        <begin position="3186"/>
        <end position="3203"/>
    </location>
</feature>
<feature type="compositionally biased region" description="Basic and acidic residues" evidence="1">
    <location>
        <begin position="2661"/>
        <end position="2675"/>
    </location>
</feature>
<feature type="region of interest" description="Disordered" evidence="1">
    <location>
        <begin position="1322"/>
        <end position="1378"/>
    </location>
</feature>
<feature type="region of interest" description="Disordered" evidence="1">
    <location>
        <begin position="1935"/>
        <end position="1958"/>
    </location>
</feature>
<evidence type="ECO:0000313" key="3">
    <source>
        <dbReference type="EMBL" id="KMZ97730.1"/>
    </source>
</evidence>
<feature type="region of interest" description="Disordered" evidence="1">
    <location>
        <begin position="178"/>
        <end position="284"/>
    </location>
</feature>
<feature type="compositionally biased region" description="Basic and acidic residues" evidence="1">
    <location>
        <begin position="679"/>
        <end position="690"/>
    </location>
</feature>
<sequence length="4285" mass="499764">MNDDKLSSLIQKIGHTIDDIRDRSMIMLIQKYEKGIISETDFKKRNYFFDVILRYINDRNSSIPLKALTQVLDFVRCIIEKDQEVKNKFEQFGIFTFTKAFLTHFRDNEDRYKKNSAAKKLNVPHDTDNCLVNYEHMQVQNSNDEYSQVVKILIHLIRAYNGDNPDDFSKWDTQECAPKLDVNNSPDGLSSTNGGNKNGERESAEVNGKADEGETPQYKNNATEKTSNMMDLNKEGGQYKATRKKSSSVEETTSINPRLGQHSPEEAKENTKKNTEASQNNADGTLSQKDLLNISQIMKKNNCINIFTKNNFSKSDDFKYYNSLYEAKNEVNKRSIHLLLTYKIYKSNKIREGHAYLNHGPVPTRGDTHIYYNCDESHYARILRNYTFFYLYNFFDCFDVFRRNFLEINGVEQAEEAEEAVEVEDVEDVEGVEEAKQAKRGDPAKSGAGKRQHGRSKEGEDTLLAYFTHLHNKHVYNKNITYKIKNYIHKTNLLHFYLSMKFNYFECLGMNIIKKVISIDDLVYMHKEVNKILNEYIYIFNKDIFLFNYKFVYTLSYNIHYIYKNYVENNQAENEFHHMNNLLNSLAYLIFIIIYSLYVSVTQRGGCLCNSIHNIYLNNFFFLINQNVFYLLLLPKGGKGRNSLGQNKPGTEFKYGHKRDKLPSDVVGGPPQSANNESKTNETNRKNNTDDLNRINTFYLRKNEERAIRNAGDNTAAIFNEGDTYYYLFITKNNCVYFFKVLIFFMLEILKISHCKISSLQKKCTTLNFHIDNFVLIYNFLCNILECYFDDSRKQKDSHLEILIDYIEENNLHGRGDKKEKQNGVPVREYLSENLSIHKLNSFSSSSSNSSSDLKKNKFQSIDMFTNTALRRTYQYSPKQLELLKIVCLYINYTPVSFILMKKIQPKLVDLFRRFLFDLHLNTHHLELLHFFKIFFFFYDYEVYKEYTDLLSYLHCLANLFFVYRGVGGVGGASGVGDAGGVGHVGLPSCFGGAAFRSDIPTFINASNNISHFFFFIPTSYSALNGFLEKYHAANAAADLPAPHANEMFSSPADANDEPFLNPLETFKSQDFFDAPNSEKMSKTIDAHSRHESAASHCVRQFCHLLLQTGGDFKKGQCKKEPLINSLRQKELRQNQMDSFTLREPPPASGAQGDFPHFDAHFIDRVTQVLVENSLRMLFNSLSLLSSEYSNFTNYVKANKQEKGSMYQFIVNKLKSCKNKMHTLTFSHNSEGRTNVPGNVKFVELFKNFVLLLHNIISIMYSYNTEIIFFFFNFIFNINYEKGSFDWKNKDPKEEPQGGYSVGNYNYQMGWGNQAVDLSYGESSHNTISDKRRERGNVSKNAHMGNSTHSQNDLMSQNNRHGVTCSHGESNQPEHPKAYQDTQYVTPIFAQRTDHHRQNEQENHFGEEKGNHLLGENTCQVYPFKNRGQFDQHEPTKWEATQTVNSQFDRNNQLYLNSCSNDDVPGRSTLHGGKEKSKSPDFYTPTFQVNEFVDVIYELCVYSKKEIRNYYLFFILENVKKKVETLFDSLMEKERTEKKTLLSNIKLFSKVLLFLYYSKKKYILVLEQAAYSSFGFLHDHHFEPIIAGGNHSGDVPRGRGGKRETEEEALASLAYFYKNVFLNVHSLYFLLFQRKKKKRTLALKIMWKLHHQFRLKFTKWWGSTKKDASPSGTMKRGEMQGGIEARQYNICEESETAWRCKEDPVRSHRNEPSTKVPHHQNKCHNTFSYSNDWKFNTNMLNIYISHFILNHMLSDEEVITQALRKVDMKTEELPLDFFDHVMSFILKRKAKFRAGDTSVENTTESKTQRGDQPHMDHFLLSIYEKIKFLYTKLIGEMLAKEQTSTYKIESFVYVLKIIILLIITNYRNSRICKRIYKERYFYLSHLFCFFFYDNEIVKALSISLSFYLIFDQNVLLLNKHRIFLEPHLLIEQKSRKGEMEAERDDRSPNWLAEETNSPHHSCTNMLENSLINEVKVEYMEGYYKEGRKNVIKRCGDEDDTPHWEKPKKDDNSFFNPHINRHNRKDSSRSKHVDKEMQPNQMDGVNKASFHIERKILFFLPFWLYKKLQPNNFLLNVKKLKSFFFFSTKYSYLHAFHDAKLNLKAKGLSFHGNYDGANIFRSYFLFINKYYHLSKRVSSAPVGSAPVGNAPVGNAPVGSAPVGSAPHPLTHRSSNPSPWSIIEPSDKLANPQLPIANVNSFLFLNAKVDTKPTSENGSSYVSNLIKVLKVLPPINDSADNETNFSYIYNLSELFFYLNNCYMQLLCTEGGHAHSAEGQSACNHASFTTGDESGKRDDVQDASPSSKSTPDGSTQKDSGTNSKARTVPNKQTHYLLQSDYDEIVSAIHFVYTTIFPYINKLLFFMYNQLTISKKEEAELNGVKNQTSASAIIHSNMLLLKHLVSLFDVCLYIQLILEKKKHMEGKIHPLDKDIDLSLFIYKLLFISVATSSLKNKISSFSLNVLYNFVHLDDYYVRIKNNCHGSLSSVNRMGSTNHTVRGNHLDESNFNLMDEGGENPMLLKEQRRIRSKQMERRKNLSILVNFLFFLLSKYRKKKKIKKGEAAKTNADSNIYSNIINVYEVEKTINVENVTFQNHEQGYLKMDIYFVKNVMSMLHVVLRRGCFFDLHLVNEDLSRISIDLLMRHDWEAFTQGRGSHNTGLEKNPDDDNTTRQRSDTQKTQNNNVGIPPKGRTNLRIFKQVFLNKYMSTLINFCNIYNDIMIECLHVQLLLLFFKYILQVFKYEIWKKHLFKNSHSSKQHILVHFLKYYKADKEVCKFLKRIYFVILKYAIYMQNVRICEEVLIPFNGGENTPGGKDADTTSEDQQNGLINKHNYLLKEEDIYKNYCQLFYQYTISKFKNCVVTDQEEAYIHPRDHYDEDDSIKGKIYKYQQSQVANPNYVCMIEMYCPQCEETKILFLSIVLFLSFFLDNFPFFFCLNGSVSHSGETNSQKNTTKDNMAILCERIFHYLGRKNIYTNFYILKEAKLFEKYFFKIFLKLLFCDERETMNNLQKYKIYFYNRKGEAVQQGGKTGKTTTNMRTSGVAENQSIALTHSGEKTEKDSAGKNGGKQMDRLISNEEGRTHHLREEGSSIFTQNISHDNHFYLSHFLNYFLLQKKKKNDLELIYDKIYYYILIVSMCFKDRNFLAMLLSQNENFFPEFNQMIQHYLKYVLKNKQELTRKKKKNEVMIHNLLYIFVSYIYIYLNELYNIFFTQIKNVLTLPSFFQNIIYVDGRGVGLNGGKIISTPIKEENTSVDVDALYNTLINMKKKNWNKNLENYTDQNIKNVVVRNIFHNNNIYLFILYIINDNKYNDKGEGGIRDEKKLLNRMASSAYEENHQSDNPEHVHLEFKKNDKIFLNKVTTNIVLFFLLFFYDYYSFNYEIKENILMQIARHILEHFATFYNSDLLNIHLKYAQMVKTANLKRKKTQLPGQSLCRTNRYLKNPAGGSSSQETSTQREGKEGKMCSSRQKNVKGSRASMALARIREEGRRKRGEPQKGGAKMGEKKHGEDSHDQNAHNNASHNQDAHNNVSHNNVSHNNVSLSEDAHDKHSRCAETGPPGEDPPRGTKGKPGEPGQAPQPDMQLISAVMEKLKRNKKLLFLYTINCFRIIQTYSNVSSLIFKYKYVSTLLEKLPYLTDRNVVESVWNSFHFYLNSNNKSEINISNERGIPQVDKEIGYLSYMYINYFFNFLACFILYDVATLFKFCSNGLNCLDMLNSHLKELMENKKGTYLCSVILKFYLTITNTYFFDFSLYDNAISTVNQERAASRTPEMDPPQEDITTHLIDSLRRKKRQDKGEVTYFMCIKKLSNEFSRSKFLHFLINYVMNNLGNNVNKSKVEIEQSSHLICLILQLLSYQIIFIDNKNEILKLSNVLIKYIKKKDPCLLTTYYIIVFFNSCFINSSSDERIITLLFTFEKNDNLWFNLIFLQNSKIKRSKEILLLIKFSILHLYLLLLKNKSSFKKCILCISGDLNIYFVFIYVLNEIYEFFKSCNFEWSAFRGAKINQHENNKNENPKRDKHNKYYYLYAELLVIVTEMIKIMNNNDVNKYITIYHNKEKDNLVVQFKNLYRKIKNELKQFEQSIKLVKYLIFIHPLMINMHVLHRFYLCLYIKEYHYFHKEFFKYDLFLVDYLHLLRGKRKAKISNMGAAHRSLEAKQTGELSSEAVQNQARQLSHDGITKKDNQLASPHALINDAQKGINFEKDHMHFYFFFNTPKNYNYQVNNLCSSILQNEFQGSLSKFFSSSFSNQGDHSDTPLQYNAEQIKMYADYIHGSVNYAIEFFSSF</sequence>
<evidence type="ECO:0000313" key="4">
    <source>
        <dbReference type="Proteomes" id="UP000053239"/>
    </source>
</evidence>